<dbReference type="AlphaFoldDB" id="A0ABD3L647"/>
<dbReference type="Proteomes" id="UP001634007">
    <property type="component" value="Unassembled WGS sequence"/>
</dbReference>
<dbReference type="Pfam" id="PF07911">
    <property type="entry name" value="DUF1677"/>
    <property type="match status" value="1"/>
</dbReference>
<name>A0ABD3L647_EUCGL</name>
<evidence type="ECO:0000256" key="1">
    <source>
        <dbReference type="SAM" id="MobiDB-lite"/>
    </source>
</evidence>
<evidence type="ECO:0000313" key="2">
    <source>
        <dbReference type="EMBL" id="KAL3747058.1"/>
    </source>
</evidence>
<reference evidence="2 3" key="1">
    <citation type="submission" date="2024-11" db="EMBL/GenBank/DDBJ databases">
        <title>Chromosome-level genome assembly of Eucalyptus globulus Labill. provides insights into its genome evolution.</title>
        <authorList>
            <person name="Li X."/>
        </authorList>
    </citation>
    <scope>NUCLEOTIDE SEQUENCE [LARGE SCALE GENOMIC DNA]</scope>
    <source>
        <strain evidence="2">CL2024</strain>
        <tissue evidence="2">Fresh tender leaves</tissue>
    </source>
</reference>
<keyword evidence="3" id="KW-1185">Reference proteome</keyword>
<organism evidence="2 3">
    <name type="scientific">Eucalyptus globulus</name>
    <name type="common">Tasmanian blue gum</name>
    <dbReference type="NCBI Taxonomy" id="34317"/>
    <lineage>
        <taxon>Eukaryota</taxon>
        <taxon>Viridiplantae</taxon>
        <taxon>Streptophyta</taxon>
        <taxon>Embryophyta</taxon>
        <taxon>Tracheophyta</taxon>
        <taxon>Spermatophyta</taxon>
        <taxon>Magnoliopsida</taxon>
        <taxon>eudicotyledons</taxon>
        <taxon>Gunneridae</taxon>
        <taxon>Pentapetalae</taxon>
        <taxon>rosids</taxon>
        <taxon>malvids</taxon>
        <taxon>Myrtales</taxon>
        <taxon>Myrtaceae</taxon>
        <taxon>Myrtoideae</taxon>
        <taxon>Eucalypteae</taxon>
        <taxon>Eucalyptus</taxon>
    </lineage>
</organism>
<dbReference type="PANTHER" id="PTHR33108">
    <property type="entry name" value="OS01G0745000 PROTEIN"/>
    <property type="match status" value="1"/>
</dbReference>
<feature type="region of interest" description="Disordered" evidence="1">
    <location>
        <begin position="43"/>
        <end position="73"/>
    </location>
</feature>
<dbReference type="InterPro" id="IPR012876">
    <property type="entry name" value="DUF1677_pln"/>
</dbReference>
<dbReference type="EMBL" id="JBJKBG010000003">
    <property type="protein sequence ID" value="KAL3747058.1"/>
    <property type="molecule type" value="Genomic_DNA"/>
</dbReference>
<feature type="compositionally biased region" description="Pro residues" evidence="1">
    <location>
        <begin position="52"/>
        <end position="66"/>
    </location>
</feature>
<evidence type="ECO:0000313" key="3">
    <source>
        <dbReference type="Proteomes" id="UP001634007"/>
    </source>
</evidence>
<gene>
    <name evidence="2" type="ORF">ACJRO7_015919</name>
</gene>
<proteinExistence type="predicted"/>
<comment type="caution">
    <text evidence="2">The sequence shown here is derived from an EMBL/GenBank/DDBJ whole genome shotgun (WGS) entry which is preliminary data.</text>
</comment>
<protein>
    <submittedName>
        <fullName evidence="2">Uncharacterized protein</fullName>
    </submittedName>
</protein>
<sequence>MHLARITPHKSSSVLFSSSSSFPTCYIRERQFQFNVISPAMGISGSETPSQASPPTPKPTAPPPPTTTNSPPSIEVETANCASCGFTEECTPAYILRIRQRYQGRWLCGLCIQAVKDELLRSDRLISTEEALNRHISFCKKFKSSDPLKETENPISAMGKLIRRSLDSPRAIRTKSSSALPGIDAVTGITTPVLARSGSCFSSISS</sequence>
<accession>A0ABD3L647</accession>
<dbReference type="PANTHER" id="PTHR33108:SF3">
    <property type="entry name" value="DUF1677 FAMILY PROTEIN"/>
    <property type="match status" value="1"/>
</dbReference>